<reference evidence="1 2" key="1">
    <citation type="journal article" date="2024" name="Plant Biotechnol. J.">
        <title>Dendrobium thyrsiflorum genome and its molecular insights into genes involved in important horticultural traits.</title>
        <authorList>
            <person name="Chen B."/>
            <person name="Wang J.Y."/>
            <person name="Zheng P.J."/>
            <person name="Li K.L."/>
            <person name="Liang Y.M."/>
            <person name="Chen X.F."/>
            <person name="Zhang C."/>
            <person name="Zhao X."/>
            <person name="He X."/>
            <person name="Zhang G.Q."/>
            <person name="Liu Z.J."/>
            <person name="Xu Q."/>
        </authorList>
    </citation>
    <scope>NUCLEOTIDE SEQUENCE [LARGE SCALE GENOMIC DNA]</scope>
    <source>
        <strain evidence="1">GZMU011</strain>
    </source>
</reference>
<dbReference type="Proteomes" id="UP001552299">
    <property type="component" value="Unassembled WGS sequence"/>
</dbReference>
<protein>
    <submittedName>
        <fullName evidence="1">Uncharacterized protein</fullName>
    </submittedName>
</protein>
<keyword evidence="2" id="KW-1185">Reference proteome</keyword>
<organism evidence="1 2">
    <name type="scientific">Dendrobium thyrsiflorum</name>
    <name type="common">Pinecone-like raceme dendrobium</name>
    <name type="synonym">Orchid</name>
    <dbReference type="NCBI Taxonomy" id="117978"/>
    <lineage>
        <taxon>Eukaryota</taxon>
        <taxon>Viridiplantae</taxon>
        <taxon>Streptophyta</taxon>
        <taxon>Embryophyta</taxon>
        <taxon>Tracheophyta</taxon>
        <taxon>Spermatophyta</taxon>
        <taxon>Magnoliopsida</taxon>
        <taxon>Liliopsida</taxon>
        <taxon>Asparagales</taxon>
        <taxon>Orchidaceae</taxon>
        <taxon>Epidendroideae</taxon>
        <taxon>Malaxideae</taxon>
        <taxon>Dendrobiinae</taxon>
        <taxon>Dendrobium</taxon>
    </lineage>
</organism>
<accession>A0ABD0U639</accession>
<sequence length="176" mass="19737">MRNTLGRQTGERTKMIFTDDLRSSRMILVDRPITEDDLMIVWTISVKFELIVQDEVGSSLTMLARIRVGKGVVLCLCRKVGRKSNSLPEEEGSLPLLKGWKEERFSAGGRVYKGFSALLWGQRRDTSEPSNDVDDQIIANETELQLEEVNLDVEENIKDVSSEDVVSSDGSESPSD</sequence>
<dbReference type="EMBL" id="JANQDX010000017">
    <property type="protein sequence ID" value="KAL0907923.1"/>
    <property type="molecule type" value="Genomic_DNA"/>
</dbReference>
<name>A0ABD0U639_DENTH</name>
<proteinExistence type="predicted"/>
<comment type="caution">
    <text evidence="1">The sequence shown here is derived from an EMBL/GenBank/DDBJ whole genome shotgun (WGS) entry which is preliminary data.</text>
</comment>
<dbReference type="AlphaFoldDB" id="A0ABD0U639"/>
<evidence type="ECO:0000313" key="2">
    <source>
        <dbReference type="Proteomes" id="UP001552299"/>
    </source>
</evidence>
<gene>
    <name evidence="1" type="ORF">M5K25_022379</name>
</gene>
<evidence type="ECO:0000313" key="1">
    <source>
        <dbReference type="EMBL" id="KAL0907923.1"/>
    </source>
</evidence>